<proteinExistence type="inferred from homology"/>
<organism evidence="4 5">
    <name type="scientific">Rhamnella rubrinervis</name>
    <dbReference type="NCBI Taxonomy" id="2594499"/>
    <lineage>
        <taxon>Eukaryota</taxon>
        <taxon>Viridiplantae</taxon>
        <taxon>Streptophyta</taxon>
        <taxon>Embryophyta</taxon>
        <taxon>Tracheophyta</taxon>
        <taxon>Spermatophyta</taxon>
        <taxon>Magnoliopsida</taxon>
        <taxon>eudicotyledons</taxon>
        <taxon>Gunneridae</taxon>
        <taxon>Pentapetalae</taxon>
        <taxon>rosids</taxon>
        <taxon>fabids</taxon>
        <taxon>Rosales</taxon>
        <taxon>Rhamnaceae</taxon>
        <taxon>rhamnoid group</taxon>
        <taxon>Rhamneae</taxon>
        <taxon>Rhamnella</taxon>
    </lineage>
</organism>
<comment type="similarity">
    <text evidence="1">Belongs to the ABI family.</text>
</comment>
<gene>
    <name evidence="4" type="ORF">FNV43_RR15837</name>
</gene>
<dbReference type="AlphaFoldDB" id="A0A8K0ED86"/>
<dbReference type="PANTHER" id="PTHR10460:SF11">
    <property type="entry name" value="PROTEIN ABIL5-RELATED"/>
    <property type="match status" value="1"/>
</dbReference>
<keyword evidence="5" id="KW-1185">Reference proteome</keyword>
<comment type="function">
    <text evidence="2">Involved in regulation of actin and microtubule organization. Part of a WAVE complex that activates the Arp2/3 complex.</text>
</comment>
<reference evidence="4" key="1">
    <citation type="submission" date="2020-03" db="EMBL/GenBank/DDBJ databases">
        <title>A high-quality chromosome-level genome assembly of a woody plant with both climbing and erect habits, Rhamnella rubrinervis.</title>
        <authorList>
            <person name="Lu Z."/>
            <person name="Yang Y."/>
            <person name="Zhu X."/>
            <person name="Sun Y."/>
        </authorList>
    </citation>
    <scope>NUCLEOTIDE SEQUENCE</scope>
    <source>
        <strain evidence="4">BYM</strain>
        <tissue evidence="4">Leaf</tissue>
    </source>
</reference>
<evidence type="ECO:0000313" key="4">
    <source>
        <dbReference type="EMBL" id="KAF3441922.1"/>
    </source>
</evidence>
<sequence length="255" mass="28491">MQNSKASSEEDLDSESKDVTHFDQSLQELRDLRSQLHYAADYCESTFLNAKEKKAVVENTKEYLCRAVVTVVDHLGCVSANLNCLVSETNAFSAAELRINCLKQRLLSCELYANKLSLSRVRWSEIRPRHHSHYLLSSAASKAVGDIEKSNEGLRDSGNLTSTKKVIDEKHIEVDRDQDGNVPLFFYTFGNKPAALAKDEKNSALALPVGDGLSALSKCPNPTFHFQEKRKNGRNRKSAHGSDILALIRRAKRTP</sequence>
<protein>
    <recommendedName>
        <fullName evidence="6">Protein ABIL5</fullName>
    </recommendedName>
</protein>
<evidence type="ECO:0008006" key="6">
    <source>
        <dbReference type="Google" id="ProtNLM"/>
    </source>
</evidence>
<dbReference type="Gene3D" id="6.10.140.1620">
    <property type="match status" value="1"/>
</dbReference>
<dbReference type="InterPro" id="IPR028457">
    <property type="entry name" value="ABI"/>
</dbReference>
<evidence type="ECO:0000256" key="1">
    <source>
        <dbReference type="ARBA" id="ARBA00010020"/>
    </source>
</evidence>
<evidence type="ECO:0000256" key="2">
    <source>
        <dbReference type="ARBA" id="ARBA00025223"/>
    </source>
</evidence>
<comment type="caution">
    <text evidence="4">The sequence shown here is derived from an EMBL/GenBank/DDBJ whole genome shotgun (WGS) entry which is preliminary data.</text>
</comment>
<evidence type="ECO:0000313" key="5">
    <source>
        <dbReference type="Proteomes" id="UP000796880"/>
    </source>
</evidence>
<accession>A0A8K0ED86</accession>
<dbReference type="PANTHER" id="PTHR10460">
    <property type="entry name" value="ABL INTERACTOR FAMILY MEMBER"/>
    <property type="match status" value="1"/>
</dbReference>
<evidence type="ECO:0000256" key="3">
    <source>
        <dbReference type="SAM" id="MobiDB-lite"/>
    </source>
</evidence>
<feature type="region of interest" description="Disordered" evidence="3">
    <location>
        <begin position="224"/>
        <end position="255"/>
    </location>
</feature>
<name>A0A8K0ED86_9ROSA</name>
<dbReference type="Proteomes" id="UP000796880">
    <property type="component" value="Unassembled WGS sequence"/>
</dbReference>
<dbReference type="EMBL" id="VOIH02000007">
    <property type="protein sequence ID" value="KAF3441922.1"/>
    <property type="molecule type" value="Genomic_DNA"/>
</dbReference>
<dbReference type="OrthoDB" id="2159336at2759"/>